<protein>
    <recommendedName>
        <fullName evidence="4">ABC transporter substrate-binding protein</fullName>
    </recommendedName>
</protein>
<dbReference type="AlphaFoldDB" id="A0A2N6T7G7"/>
<proteinExistence type="predicted"/>
<keyword evidence="3" id="KW-1185">Reference proteome</keyword>
<name>A0A2N6T7G7_9CORY</name>
<evidence type="ECO:0000313" key="2">
    <source>
        <dbReference type="EMBL" id="PMC65271.1"/>
    </source>
</evidence>
<feature type="chain" id="PRO_5039187516" description="ABC transporter substrate-binding protein" evidence="1">
    <location>
        <begin position="32"/>
        <end position="322"/>
    </location>
</feature>
<dbReference type="EMBL" id="PNHG01000002">
    <property type="protein sequence ID" value="PMC65271.1"/>
    <property type="molecule type" value="Genomic_DNA"/>
</dbReference>
<evidence type="ECO:0000313" key="3">
    <source>
        <dbReference type="Proteomes" id="UP000235836"/>
    </source>
</evidence>
<organism evidence="2 3">
    <name type="scientific">Corynebacterium tuscaniense</name>
    <dbReference type="NCBI Taxonomy" id="302449"/>
    <lineage>
        <taxon>Bacteria</taxon>
        <taxon>Bacillati</taxon>
        <taxon>Actinomycetota</taxon>
        <taxon>Actinomycetes</taxon>
        <taxon>Mycobacteriales</taxon>
        <taxon>Corynebacteriaceae</taxon>
        <taxon>Corynebacterium</taxon>
    </lineage>
</organism>
<evidence type="ECO:0000256" key="1">
    <source>
        <dbReference type="SAM" id="SignalP"/>
    </source>
</evidence>
<evidence type="ECO:0008006" key="4">
    <source>
        <dbReference type="Google" id="ProtNLM"/>
    </source>
</evidence>
<dbReference type="Proteomes" id="UP000235836">
    <property type="component" value="Unassembled WGS sequence"/>
</dbReference>
<sequence length="322" mass="34155">MTKVSDTKRKAAPLIGAAICLALGLVACTSAEDAATGQDPTVTTPTTTVPPLLQQARTVNRSNHVSERFTPTPVVVDDPWGFETSKIFFDNSEVLIISDGDPQSQLRAASLAVVAHAPMVVYSSDHHAAVVREIERLDTHTVFAVGNVPVLNYSEKLTVIRDPGGLDALEKATALQFGEKVVDAPEKAVAAVAGLDPNDPVWLKSGYGGEQHVEDRAKEGVVPLQSRQNAEMAPHVIAVASSPLAAVATARGFGADVYVVDDPDPRVDDRALLVMTGLADKPLIALGPEFGTDEELRSRIKEAEATAESRSFAGIEKLPQVL</sequence>
<feature type="signal peptide" evidence="1">
    <location>
        <begin position="1"/>
        <end position="31"/>
    </location>
</feature>
<dbReference type="PROSITE" id="PS51257">
    <property type="entry name" value="PROKAR_LIPOPROTEIN"/>
    <property type="match status" value="1"/>
</dbReference>
<comment type="caution">
    <text evidence="2">The sequence shown here is derived from an EMBL/GenBank/DDBJ whole genome shotgun (WGS) entry which is preliminary data.</text>
</comment>
<reference evidence="2 3" key="1">
    <citation type="submission" date="2017-09" db="EMBL/GenBank/DDBJ databases">
        <title>Bacterial strain isolated from the female urinary microbiota.</title>
        <authorList>
            <person name="Thomas-White K."/>
            <person name="Kumar N."/>
            <person name="Forster S."/>
            <person name="Putonti C."/>
            <person name="Lawley T."/>
            <person name="Wolfe A.J."/>
        </authorList>
    </citation>
    <scope>NUCLEOTIDE SEQUENCE [LARGE SCALE GENOMIC DNA]</scope>
    <source>
        <strain evidence="2 3">UMB0792</strain>
    </source>
</reference>
<gene>
    <name evidence="2" type="ORF">CJ203_02390</name>
</gene>
<keyword evidence="1" id="KW-0732">Signal</keyword>
<dbReference type="RefSeq" id="WP_102723390.1">
    <property type="nucleotide sequence ID" value="NZ_PNHG01000002.1"/>
</dbReference>
<accession>A0A2N6T7G7</accession>